<proteinExistence type="predicted"/>
<dbReference type="CDD" id="cd02440">
    <property type="entry name" value="AdoMet_MTases"/>
    <property type="match status" value="1"/>
</dbReference>
<name>A0A1V3N764_9GAMM</name>
<feature type="domain" description="Methyltransferase type 11" evidence="1">
    <location>
        <begin position="58"/>
        <end position="153"/>
    </location>
</feature>
<dbReference type="SUPFAM" id="SSF53335">
    <property type="entry name" value="S-adenosyl-L-methionine-dependent methyltransferases"/>
    <property type="match status" value="1"/>
</dbReference>
<protein>
    <recommendedName>
        <fullName evidence="1">Methyltransferase type 11 domain-containing protein</fullName>
    </recommendedName>
</protein>
<dbReference type="Proteomes" id="UP000189462">
    <property type="component" value="Unassembled WGS sequence"/>
</dbReference>
<dbReference type="STRING" id="108003.B1C78_17055"/>
<dbReference type="PANTHER" id="PTHR43591">
    <property type="entry name" value="METHYLTRANSFERASE"/>
    <property type="match status" value="1"/>
</dbReference>
<reference evidence="2 3" key="1">
    <citation type="submission" date="2017-02" db="EMBL/GenBank/DDBJ databases">
        <title>Genomic diversity within the haloalkaliphilic genus Thioalkalivibrio.</title>
        <authorList>
            <person name="Ahn A.-C."/>
            <person name="Meier-Kolthoff J."/>
            <person name="Overmars L."/>
            <person name="Richter M."/>
            <person name="Woyke T."/>
            <person name="Sorokin D.Y."/>
            <person name="Muyzer G."/>
        </authorList>
    </citation>
    <scope>NUCLEOTIDE SEQUENCE [LARGE SCALE GENOMIC DNA]</scope>
    <source>
        <strain evidence="2 3">ALJD</strain>
    </source>
</reference>
<evidence type="ECO:0000313" key="3">
    <source>
        <dbReference type="Proteomes" id="UP000189462"/>
    </source>
</evidence>
<dbReference type="GO" id="GO:0008757">
    <property type="term" value="F:S-adenosylmethionine-dependent methyltransferase activity"/>
    <property type="evidence" value="ECO:0007669"/>
    <property type="project" value="InterPro"/>
</dbReference>
<evidence type="ECO:0000259" key="1">
    <source>
        <dbReference type="Pfam" id="PF08241"/>
    </source>
</evidence>
<dbReference type="AlphaFoldDB" id="A0A1V3N764"/>
<sequence length="269" mass="30545">MGATGEGQARDTSSSREFYEYYARQSESPLALDRSRRIYEVVVATYGQDALARPLNVLDVGSNAGTQSMVWAEQGHHVFGIDINAPLVDLAKERAGARDLPVHFQVGTAEALPFADASMDVCLAPELLEHVPDWERCIREFDRVLRPGGVLFLTTTNWLCPKQSEYELPLYSWYPTPLKRHYERLAVTTRPELVNHATYPAVHWFSYFQLRRHLGRLGFSCRDRFDAMILDGAGFPKRVAVRSVRALPPLRWLAHTLTPYTYVVATKHP</sequence>
<accession>A0A1V3N764</accession>
<organism evidence="2 3">
    <name type="scientific">Thioalkalivibrio denitrificans</name>
    <dbReference type="NCBI Taxonomy" id="108003"/>
    <lineage>
        <taxon>Bacteria</taxon>
        <taxon>Pseudomonadati</taxon>
        <taxon>Pseudomonadota</taxon>
        <taxon>Gammaproteobacteria</taxon>
        <taxon>Chromatiales</taxon>
        <taxon>Ectothiorhodospiraceae</taxon>
        <taxon>Thioalkalivibrio</taxon>
    </lineage>
</organism>
<dbReference type="EMBL" id="MVBK01000149">
    <property type="protein sequence ID" value="OOG20662.1"/>
    <property type="molecule type" value="Genomic_DNA"/>
</dbReference>
<dbReference type="InterPro" id="IPR029063">
    <property type="entry name" value="SAM-dependent_MTases_sf"/>
</dbReference>
<dbReference type="OrthoDB" id="9772751at2"/>
<comment type="caution">
    <text evidence="2">The sequence shown here is derived from an EMBL/GenBank/DDBJ whole genome shotgun (WGS) entry which is preliminary data.</text>
</comment>
<dbReference type="InterPro" id="IPR013216">
    <property type="entry name" value="Methyltransf_11"/>
</dbReference>
<dbReference type="Gene3D" id="3.40.50.150">
    <property type="entry name" value="Vaccinia Virus protein VP39"/>
    <property type="match status" value="1"/>
</dbReference>
<keyword evidence="3" id="KW-1185">Reference proteome</keyword>
<evidence type="ECO:0000313" key="2">
    <source>
        <dbReference type="EMBL" id="OOG20662.1"/>
    </source>
</evidence>
<dbReference type="Pfam" id="PF08241">
    <property type="entry name" value="Methyltransf_11"/>
    <property type="match status" value="1"/>
</dbReference>
<dbReference type="RefSeq" id="WP_077280335.1">
    <property type="nucleotide sequence ID" value="NZ_MVBK01000149.1"/>
</dbReference>
<gene>
    <name evidence="2" type="ORF">B1C78_17055</name>
</gene>